<dbReference type="InterPro" id="IPR024519">
    <property type="entry name" value="IAT_beta"/>
</dbReference>
<accession>A0A517QLI1</accession>
<reference evidence="3 4" key="1">
    <citation type="submission" date="2019-02" db="EMBL/GenBank/DDBJ databases">
        <title>Deep-cultivation of Planctomycetes and their phenomic and genomic characterization uncovers novel biology.</title>
        <authorList>
            <person name="Wiegand S."/>
            <person name="Jogler M."/>
            <person name="Boedeker C."/>
            <person name="Pinto D."/>
            <person name="Vollmers J."/>
            <person name="Rivas-Marin E."/>
            <person name="Kohn T."/>
            <person name="Peeters S.H."/>
            <person name="Heuer A."/>
            <person name="Rast P."/>
            <person name="Oberbeckmann S."/>
            <person name="Bunk B."/>
            <person name="Jeske O."/>
            <person name="Meyerdierks A."/>
            <person name="Storesund J.E."/>
            <person name="Kallscheuer N."/>
            <person name="Luecker S."/>
            <person name="Lage O.M."/>
            <person name="Pohl T."/>
            <person name="Merkel B.J."/>
            <person name="Hornburger P."/>
            <person name="Mueller R.-W."/>
            <person name="Bruemmer F."/>
            <person name="Labrenz M."/>
            <person name="Spormann A.M."/>
            <person name="Op den Camp H."/>
            <person name="Overmann J."/>
            <person name="Amann R."/>
            <person name="Jetten M.S.M."/>
            <person name="Mascher T."/>
            <person name="Medema M.H."/>
            <person name="Devos D.P."/>
            <person name="Kaster A.-K."/>
            <person name="Ovreas L."/>
            <person name="Rohde M."/>
            <person name="Galperin M.Y."/>
            <person name="Jogler C."/>
        </authorList>
    </citation>
    <scope>NUCLEOTIDE SEQUENCE [LARGE SCALE GENOMIC DNA]</scope>
    <source>
        <strain evidence="3 4">Mal48</strain>
    </source>
</reference>
<keyword evidence="1" id="KW-0732">Signal</keyword>
<gene>
    <name evidence="3" type="ORF">Mal48_17570</name>
</gene>
<evidence type="ECO:0000259" key="2">
    <source>
        <dbReference type="Pfam" id="PF11924"/>
    </source>
</evidence>
<feature type="signal peptide" evidence="1">
    <location>
        <begin position="1"/>
        <end position="23"/>
    </location>
</feature>
<dbReference type="EMBL" id="CP036267">
    <property type="protein sequence ID" value="QDT32510.1"/>
    <property type="molecule type" value="Genomic_DNA"/>
</dbReference>
<dbReference type="InterPro" id="IPR038177">
    <property type="entry name" value="IAT_beta_sf"/>
</dbReference>
<dbReference type="KEGG" id="tpol:Mal48_17570"/>
<keyword evidence="4" id="KW-1185">Reference proteome</keyword>
<feature type="domain" description="Inverse autotransporter beta-domain" evidence="2">
    <location>
        <begin position="43"/>
        <end position="171"/>
    </location>
</feature>
<organism evidence="3 4">
    <name type="scientific">Thalassoglobus polymorphus</name>
    <dbReference type="NCBI Taxonomy" id="2527994"/>
    <lineage>
        <taxon>Bacteria</taxon>
        <taxon>Pseudomonadati</taxon>
        <taxon>Planctomycetota</taxon>
        <taxon>Planctomycetia</taxon>
        <taxon>Planctomycetales</taxon>
        <taxon>Planctomycetaceae</taxon>
        <taxon>Thalassoglobus</taxon>
    </lineage>
</organism>
<dbReference type="InterPro" id="IPR006626">
    <property type="entry name" value="PbH1"/>
</dbReference>
<proteinExistence type="predicted"/>
<dbReference type="RefSeq" id="WP_197442163.1">
    <property type="nucleotide sequence ID" value="NZ_CP036267.1"/>
</dbReference>
<dbReference type="Pfam" id="PF11924">
    <property type="entry name" value="IAT_beta"/>
    <property type="match status" value="1"/>
</dbReference>
<evidence type="ECO:0000256" key="1">
    <source>
        <dbReference type="SAM" id="SignalP"/>
    </source>
</evidence>
<dbReference type="Gene3D" id="2.40.160.160">
    <property type="entry name" value="Inverse autotransporter, beta-domain"/>
    <property type="match status" value="1"/>
</dbReference>
<protein>
    <recommendedName>
        <fullName evidence="2">Inverse autotransporter beta-domain domain-containing protein</fullName>
    </recommendedName>
</protein>
<feature type="chain" id="PRO_5021996103" description="Inverse autotransporter beta-domain domain-containing protein" evidence="1">
    <location>
        <begin position="24"/>
        <end position="848"/>
    </location>
</feature>
<evidence type="ECO:0000313" key="3">
    <source>
        <dbReference type="EMBL" id="QDT32510.1"/>
    </source>
</evidence>
<dbReference type="InterPro" id="IPR011050">
    <property type="entry name" value="Pectin_lyase_fold/virulence"/>
</dbReference>
<sequence length="848" mass="91671" precursor="true">MKRLIFSMATVASLLVGGNAAHAQTNRWDAYLEIEGRGGDREERSQTRTFLPIFSDSDSLLFGDIRMMYSDKDTWEGNFGIGYRQITASQRIFGAYGFYDIRDTDHNNVFHQATVGAELLDINWGLRSNVYLPDTSSQRAGGANAFLQGNQILVQGNQERAYYGVDVEAEHILWRDDYSGQTVPGIGGDMEIWAAGGYFHFDNDASGFQHIAGPRARVEARLYDLPALGNDSRLVLSGQYEYDDVRGSVSQGFLSVRIPLGGNGCKQPKLGLLDRRMVTPIVRDIDIITNVAQAGNIFQGVNAKTGTVLDDVVTLTAADNVRGMIENGPNGRTYILDGVDGAFSFGGGPAGAIDLNNRQILIGGGGSMNVVGAGSNLNAVFTAEGEAFTFQRLNNNGNVINLARNNGIYGLTLDGGNDSIFGINPGRFEIAGNTLMNASDDLIDIRANNGTTIGCILDNTFLVNGEEAITIDTSDDALAYFDIAGNFFSMTDSDGVIIEVNDNSEVHVDVRNNEFVGQGNDGVDLDVDDNGTLFANISNNIFDDVDDNAIEIDLDDNAYLNAIITGNTILGRGNTENGIEIDLDDTTYLDLVVEDNIFDDINDDAIDIDLDDNSYMNAMVAGNRFLGRGNTGDGIDIYLSDDSVLDLVVHHNIFDGMTHRAFEADLYSDSELYLDFYGNDILGRNTTEDGVSIEANHGSYLEAIVEDNKFKDLLFDGVHIDGYHGSDLVVDILDNRFKNVQEGNILVHAFDGSNLDAIINNNNIKGGDIGIEAYGEFGGDHFVTIGGNKIRKVTGTGIIVESIDDLFLDDAGMNNKVKVTGGGVVSDIEDSGDVIGTIRINGSDITVP</sequence>
<dbReference type="AlphaFoldDB" id="A0A517QLI1"/>
<dbReference type="SUPFAM" id="SSF51126">
    <property type="entry name" value="Pectin lyase-like"/>
    <property type="match status" value="1"/>
</dbReference>
<dbReference type="Proteomes" id="UP000315724">
    <property type="component" value="Chromosome"/>
</dbReference>
<evidence type="ECO:0000313" key="4">
    <source>
        <dbReference type="Proteomes" id="UP000315724"/>
    </source>
</evidence>
<name>A0A517QLI1_9PLAN</name>
<dbReference type="SMART" id="SM00710">
    <property type="entry name" value="PbH1"/>
    <property type="match status" value="12"/>
</dbReference>